<dbReference type="GO" id="GO:0003682">
    <property type="term" value="F:chromatin binding"/>
    <property type="evidence" value="ECO:0007669"/>
    <property type="project" value="InterPro"/>
</dbReference>
<comment type="subunit">
    <text evidence="10">ORC is composed of six subunits.</text>
</comment>
<dbReference type="Pfam" id="PF01426">
    <property type="entry name" value="BAH"/>
    <property type="match status" value="1"/>
</dbReference>
<feature type="compositionally biased region" description="Acidic residues" evidence="11">
    <location>
        <begin position="232"/>
        <end position="247"/>
    </location>
</feature>
<dbReference type="PROSITE" id="PS51038">
    <property type="entry name" value="BAH"/>
    <property type="match status" value="1"/>
</dbReference>
<evidence type="ECO:0000256" key="4">
    <source>
        <dbReference type="ARBA" id="ARBA00022723"/>
    </source>
</evidence>
<protein>
    <recommendedName>
        <fullName evidence="10">Origin recognition complex subunit 1</fullName>
    </recommendedName>
</protein>
<dbReference type="SUPFAM" id="SSF52540">
    <property type="entry name" value="P-loop containing nucleoside triphosphate hydrolases"/>
    <property type="match status" value="1"/>
</dbReference>
<dbReference type="GO" id="GO:0006270">
    <property type="term" value="P:DNA replication initiation"/>
    <property type="evidence" value="ECO:0007669"/>
    <property type="project" value="TreeGrafter"/>
</dbReference>
<dbReference type="OMA" id="CSFHERL"/>
<dbReference type="PANTHER" id="PTHR10763:SF23">
    <property type="entry name" value="ORIGIN RECOGNITION COMPLEX SUBUNIT 1"/>
    <property type="match status" value="1"/>
</dbReference>
<dbReference type="Pfam" id="PF00004">
    <property type="entry name" value="AAA"/>
    <property type="match status" value="1"/>
</dbReference>
<dbReference type="InParanoid" id="K5Y3U2"/>
<dbReference type="AlphaFoldDB" id="K5Y3U2"/>
<dbReference type="InterPro" id="IPR001025">
    <property type="entry name" value="BAH_dom"/>
</dbReference>
<dbReference type="InterPro" id="IPR050311">
    <property type="entry name" value="ORC1/CDC6"/>
</dbReference>
<dbReference type="eggNOG" id="KOG1514">
    <property type="taxonomic scope" value="Eukaryota"/>
</dbReference>
<dbReference type="Gene3D" id="3.40.50.300">
    <property type="entry name" value="P-loop containing nucleotide triphosphate hydrolases"/>
    <property type="match status" value="1"/>
</dbReference>
<dbReference type="InterPro" id="IPR027417">
    <property type="entry name" value="P-loop_NTPase"/>
</dbReference>
<gene>
    <name evidence="13" type="ORF">AGABI1DRAFT_52962</name>
</gene>
<dbReference type="STRING" id="597362.K5Y3U2"/>
<dbReference type="GO" id="GO:0033314">
    <property type="term" value="P:mitotic DNA replication checkpoint signaling"/>
    <property type="evidence" value="ECO:0007669"/>
    <property type="project" value="TreeGrafter"/>
</dbReference>
<keyword evidence="3 10" id="KW-0235">DNA replication</keyword>
<dbReference type="FunFam" id="3.40.50.300:FF:000199">
    <property type="entry name" value="Origin recognition complex subunit 1"/>
    <property type="match status" value="1"/>
</dbReference>
<dbReference type="HOGENOM" id="CLU_012774_1_0_1"/>
<organism evidence="13 14">
    <name type="scientific">Agaricus bisporus var. burnettii (strain JB137-S8 / ATCC MYA-4627 / FGSC 10392)</name>
    <name type="common">White button mushroom</name>
    <dbReference type="NCBI Taxonomy" id="597362"/>
    <lineage>
        <taxon>Eukaryota</taxon>
        <taxon>Fungi</taxon>
        <taxon>Dikarya</taxon>
        <taxon>Basidiomycota</taxon>
        <taxon>Agaricomycotina</taxon>
        <taxon>Agaricomycetes</taxon>
        <taxon>Agaricomycetidae</taxon>
        <taxon>Agaricales</taxon>
        <taxon>Agaricineae</taxon>
        <taxon>Agaricaceae</taxon>
        <taxon>Agaricus</taxon>
    </lineage>
</organism>
<keyword evidence="7" id="KW-0460">Magnesium</keyword>
<evidence type="ECO:0000256" key="9">
    <source>
        <dbReference type="ARBA" id="ARBA00023242"/>
    </source>
</evidence>
<dbReference type="InterPro" id="IPR054425">
    <property type="entry name" value="Cdc6_ORC1-like_ATPase_lid"/>
</dbReference>
<evidence type="ECO:0000256" key="10">
    <source>
        <dbReference type="RuleBase" id="RU365058"/>
    </source>
</evidence>
<dbReference type="GO" id="GO:0003688">
    <property type="term" value="F:DNA replication origin binding"/>
    <property type="evidence" value="ECO:0007669"/>
    <property type="project" value="UniProtKB-ARBA"/>
</dbReference>
<dbReference type="InterPro" id="IPR003959">
    <property type="entry name" value="ATPase_AAA_core"/>
</dbReference>
<dbReference type="RefSeq" id="XP_007326145.1">
    <property type="nucleotide sequence ID" value="XM_007326083.1"/>
</dbReference>
<keyword evidence="14" id="KW-1185">Reference proteome</keyword>
<dbReference type="InterPro" id="IPR003593">
    <property type="entry name" value="AAA+_ATPase"/>
</dbReference>
<dbReference type="Pfam" id="PF22606">
    <property type="entry name" value="Cdc6-ORC-like_ATPase_lid"/>
    <property type="match status" value="1"/>
</dbReference>
<evidence type="ECO:0000256" key="8">
    <source>
        <dbReference type="ARBA" id="ARBA00023125"/>
    </source>
</evidence>
<dbReference type="OrthoDB" id="1926878at2759"/>
<evidence type="ECO:0000256" key="5">
    <source>
        <dbReference type="ARBA" id="ARBA00022741"/>
    </source>
</evidence>
<dbReference type="Gene3D" id="2.30.30.490">
    <property type="match status" value="1"/>
</dbReference>
<dbReference type="SMART" id="SM00382">
    <property type="entry name" value="AAA"/>
    <property type="match status" value="1"/>
</dbReference>
<dbReference type="InterPro" id="IPR043151">
    <property type="entry name" value="BAH_sf"/>
</dbReference>
<dbReference type="Gene3D" id="1.10.8.60">
    <property type="match status" value="1"/>
</dbReference>
<dbReference type="Proteomes" id="UP000008493">
    <property type="component" value="Unassembled WGS sequence"/>
</dbReference>
<evidence type="ECO:0000259" key="12">
    <source>
        <dbReference type="PROSITE" id="PS51038"/>
    </source>
</evidence>
<evidence type="ECO:0000313" key="14">
    <source>
        <dbReference type="Proteomes" id="UP000008493"/>
    </source>
</evidence>
<feature type="domain" description="BAH" evidence="12">
    <location>
        <begin position="103"/>
        <end position="268"/>
    </location>
</feature>
<sequence length="853" mass="96528">MSQSAVPATPTRRSKRFQPLATPSRRQTVQFDCFWDGPSIYTRAVNPSLDLLQDERDELEEDSVDDMQTVFYDGLSMRTQKAKMYNAVKKIQKRRRVIEETQQIYRVGDTILIETDSFYRVRRPPSIAVIVAMWECRNGDDDSAGGQTNSTKMRIRVHWFLRPTEMASIRAKRAYDENEIYYSLDSSEIILPEVVVSRCIVIGNYQQSLQPKISEADKERGRSNSTNRTDDKSEDEDKGPEEEEQQTDETFVCRVAVDSYRGLFYGFHWDAHRKTVSSFGVPEGEDPSWGSGIAWNVEVHVPKREPKRSGKKPGRKKRKLIGDESDSDSMDEYKESENGGDDADDQDIEMVVTENEEEEEEDIPMEPRTPSKKRARREPHNKTTTTPRKRVKKLAQPTPHSKAAARRLQASPSKKKQKFTVRPRMLPSAMQTWNSNLRQLPSDPWLRAMHMLHVGNRPDSLPCRDAEFENVLRCVGEMLEEGSGGCVYISGVPGTGKTATVHSVVMELKNMAMNNETNPFTFVEINGLRLPEPSAAYNLLWEAISGHDVAQDGNLGISSKESLKALTRYFSGGAGLGPGRHACIVLMDELDQLVTNKQDVVYNFFNWPTLAGSKLVVIAVANTMDLPERVMSGRVRSRLGMIRINFQPYTRAQLEIIVRARLASAKESLDEDSQDVIEEKAITMASMKVSGISGDARRVLDVCRRTVELAQSEKRTSTIKDVQEVFRAMQHNPVTAYLQDCSFHERLMLASLVKCMKREGVEEIKWGEISRQHIIYMSVIPSDSDPKAKPTPNELLMVRDSLLASRAIIVEEGAAVSRKPEDERRVLLNIEQGEVERVLSDVGGNSWRNILCS</sequence>
<keyword evidence="9 10" id="KW-0539">Nucleus</keyword>
<feature type="compositionally biased region" description="Basic residues" evidence="11">
    <location>
        <begin position="370"/>
        <end position="379"/>
    </location>
</feature>
<keyword evidence="5 10" id="KW-0547">Nucleotide-binding</keyword>
<feature type="region of interest" description="Disordered" evidence="11">
    <location>
        <begin position="212"/>
        <end position="250"/>
    </location>
</feature>
<evidence type="ECO:0000313" key="13">
    <source>
        <dbReference type="EMBL" id="EKM82640.1"/>
    </source>
</evidence>
<feature type="region of interest" description="Disordered" evidence="11">
    <location>
        <begin position="1"/>
        <end position="23"/>
    </location>
</feature>
<dbReference type="GO" id="GO:0016887">
    <property type="term" value="F:ATP hydrolysis activity"/>
    <property type="evidence" value="ECO:0007669"/>
    <property type="project" value="InterPro"/>
</dbReference>
<dbReference type="PANTHER" id="PTHR10763">
    <property type="entry name" value="CELL DIVISION CONTROL PROTEIN 6-RELATED"/>
    <property type="match status" value="1"/>
</dbReference>
<evidence type="ECO:0000256" key="2">
    <source>
        <dbReference type="ARBA" id="ARBA00008398"/>
    </source>
</evidence>
<dbReference type="GO" id="GO:0005524">
    <property type="term" value="F:ATP binding"/>
    <property type="evidence" value="ECO:0007669"/>
    <property type="project" value="UniProtKB-KW"/>
</dbReference>
<name>K5Y3U2_AGABU</name>
<dbReference type="EMBL" id="JH971386">
    <property type="protein sequence ID" value="EKM82640.1"/>
    <property type="molecule type" value="Genomic_DNA"/>
</dbReference>
<dbReference type="KEGG" id="abp:AGABI1DRAFT52962"/>
<feature type="compositionally biased region" description="Basic residues" evidence="11">
    <location>
        <begin position="309"/>
        <end position="319"/>
    </location>
</feature>
<evidence type="ECO:0000256" key="7">
    <source>
        <dbReference type="ARBA" id="ARBA00022842"/>
    </source>
</evidence>
<keyword evidence="8 10" id="KW-0238">DNA-binding</keyword>
<evidence type="ECO:0000256" key="11">
    <source>
        <dbReference type="SAM" id="MobiDB-lite"/>
    </source>
</evidence>
<proteinExistence type="inferred from homology"/>
<dbReference type="SMART" id="SM00439">
    <property type="entry name" value="BAH"/>
    <property type="match status" value="1"/>
</dbReference>
<keyword evidence="6 10" id="KW-0067">ATP-binding</keyword>
<dbReference type="CDD" id="cd00009">
    <property type="entry name" value="AAA"/>
    <property type="match status" value="1"/>
</dbReference>
<evidence type="ECO:0000256" key="6">
    <source>
        <dbReference type="ARBA" id="ARBA00022840"/>
    </source>
</evidence>
<comment type="similarity">
    <text evidence="2 10">Belongs to the ORC1 family.</text>
</comment>
<dbReference type="FunCoup" id="K5Y3U2">
    <property type="interactions" value="161"/>
</dbReference>
<comment type="subcellular location">
    <subcellularLocation>
        <location evidence="1 10">Nucleus</location>
    </subcellularLocation>
</comment>
<feature type="region of interest" description="Disordered" evidence="11">
    <location>
        <begin position="300"/>
        <end position="421"/>
    </location>
</feature>
<accession>K5Y3U2</accession>
<keyword evidence="4" id="KW-0479">Metal-binding</keyword>
<dbReference type="GeneID" id="18830021"/>
<dbReference type="GO" id="GO:0005664">
    <property type="term" value="C:nuclear origin of replication recognition complex"/>
    <property type="evidence" value="ECO:0007669"/>
    <property type="project" value="TreeGrafter"/>
</dbReference>
<reference evidence="14" key="1">
    <citation type="journal article" date="2012" name="Proc. Natl. Acad. Sci. U.S.A.">
        <title>Genome sequence of the button mushroom Agaricus bisporus reveals mechanisms governing adaptation to a humic-rich ecological niche.</title>
        <authorList>
            <person name="Morin E."/>
            <person name="Kohler A."/>
            <person name="Baker A.R."/>
            <person name="Foulongne-Oriol M."/>
            <person name="Lombard V."/>
            <person name="Nagy L.G."/>
            <person name="Ohm R.A."/>
            <person name="Patyshakuliyeva A."/>
            <person name="Brun A."/>
            <person name="Aerts A.L."/>
            <person name="Bailey A.M."/>
            <person name="Billette C."/>
            <person name="Coutinho P.M."/>
            <person name="Deakin G."/>
            <person name="Doddapaneni H."/>
            <person name="Floudas D."/>
            <person name="Grimwood J."/>
            <person name="Hilden K."/>
            <person name="Kuees U."/>
            <person name="LaButti K.M."/>
            <person name="Lapidus A."/>
            <person name="Lindquist E.A."/>
            <person name="Lucas S.M."/>
            <person name="Murat C."/>
            <person name="Riley R.W."/>
            <person name="Salamov A.A."/>
            <person name="Schmutz J."/>
            <person name="Subramanian V."/>
            <person name="Woesten H.A.B."/>
            <person name="Xu J."/>
            <person name="Eastwood D.C."/>
            <person name="Foster G.D."/>
            <person name="Sonnenberg A.S."/>
            <person name="Cullen D."/>
            <person name="de Vries R.P."/>
            <person name="Lundell T."/>
            <person name="Hibbett D.S."/>
            <person name="Henrissat B."/>
            <person name="Burton K.S."/>
            <person name="Kerrigan R.W."/>
            <person name="Challen M.P."/>
            <person name="Grigoriev I.V."/>
            <person name="Martin F."/>
        </authorList>
    </citation>
    <scope>NUCLEOTIDE SEQUENCE [LARGE SCALE GENOMIC DNA]</scope>
    <source>
        <strain evidence="14">JB137-S8 / ATCC MYA-4627 / FGSC 10392</strain>
    </source>
</reference>
<evidence type="ECO:0000256" key="1">
    <source>
        <dbReference type="ARBA" id="ARBA00004123"/>
    </source>
</evidence>
<comment type="function">
    <text evidence="10">Component of the origin recognition complex (ORC) that binds origins of replication. DNA-binding is ATP-dependent, however specific DNA sequences that define origins of replication have not been identified so far. ORC is required to assemble the pre-replication complex necessary to initiate DNA replication.</text>
</comment>
<evidence type="ECO:0000256" key="3">
    <source>
        <dbReference type="ARBA" id="ARBA00022705"/>
    </source>
</evidence>
<dbReference type="GO" id="GO:0046872">
    <property type="term" value="F:metal ion binding"/>
    <property type="evidence" value="ECO:0007669"/>
    <property type="project" value="UniProtKB-KW"/>
</dbReference>
<feature type="compositionally biased region" description="Acidic residues" evidence="11">
    <location>
        <begin position="338"/>
        <end position="364"/>
    </location>
</feature>